<evidence type="ECO:0000313" key="2">
    <source>
        <dbReference type="Proteomes" id="UP000295497"/>
    </source>
</evidence>
<evidence type="ECO:0008006" key="3">
    <source>
        <dbReference type="Google" id="ProtNLM"/>
    </source>
</evidence>
<dbReference type="Proteomes" id="UP000295497">
    <property type="component" value="Chromosome"/>
</dbReference>
<dbReference type="EMBL" id="CP012672">
    <property type="protein sequence ID" value="AUX36405.1"/>
    <property type="molecule type" value="Genomic_DNA"/>
</dbReference>
<organism evidence="1 2">
    <name type="scientific">Sorangium cellulosum</name>
    <name type="common">Polyangium cellulosum</name>
    <dbReference type="NCBI Taxonomy" id="56"/>
    <lineage>
        <taxon>Bacteria</taxon>
        <taxon>Pseudomonadati</taxon>
        <taxon>Myxococcota</taxon>
        <taxon>Polyangia</taxon>
        <taxon>Polyangiales</taxon>
        <taxon>Polyangiaceae</taxon>
        <taxon>Sorangium</taxon>
    </lineage>
</organism>
<gene>
    <name evidence="1" type="ORF">SOCE836_086120</name>
</gene>
<reference evidence="1 2" key="1">
    <citation type="submission" date="2015-09" db="EMBL/GenBank/DDBJ databases">
        <title>Sorangium comparison.</title>
        <authorList>
            <person name="Zaburannyi N."/>
            <person name="Bunk B."/>
            <person name="Overmann J."/>
            <person name="Mueller R."/>
        </authorList>
    </citation>
    <scope>NUCLEOTIDE SEQUENCE [LARGE SCALE GENOMIC DNA]</scope>
    <source>
        <strain evidence="1 2">So ce836</strain>
    </source>
</reference>
<proteinExistence type="predicted"/>
<protein>
    <recommendedName>
        <fullName evidence="3">Secreted protein</fullName>
    </recommendedName>
</protein>
<dbReference type="AlphaFoldDB" id="A0A4P2R0N5"/>
<sequence>MPGHSSGRAAGSALRAGSLAAAVVYRCGEALAQPAAAPIPEEPAPVEQGPGRAPGLRGGAPLLHLGARDNALRTSRFGWTTSATTDVFGLGGELYGVDGERADMSFSLAPRYSFVSTKEHWAWVGTDVTLALELTDSDVPGEGAVTLADLPLQAAYNYTFFQDGRGLVLLGGPRLAVLFPTSAASQHIGVYARTRLGLGALGNVPLLEGAWLNGVFFSAGGSWQHLFSQATTPAHGGAHRPRQDPSGEVLLDERLSGRFLERDRLSAGLSFWVNVWGDLSVGTTWGLGAGFRDSPSDGECVQTVTGCVPVEPRGSSTATLAYTTFGVSLSYPAADIAWFELGYDNTASTVAEDGRRPSFFYSPGAQLYLTMTLFLDSLYAVATAPPAEQPAAAR</sequence>
<accession>A0A4P2R0N5</accession>
<evidence type="ECO:0000313" key="1">
    <source>
        <dbReference type="EMBL" id="AUX36405.1"/>
    </source>
</evidence>
<dbReference type="RefSeq" id="WP_129579232.1">
    <property type="nucleotide sequence ID" value="NZ_CP012672.1"/>
</dbReference>
<name>A0A4P2R0N5_SORCE</name>